<dbReference type="KEGG" id="gmx:102665856"/>
<feature type="region of interest" description="Disordered" evidence="1">
    <location>
        <begin position="1"/>
        <end position="21"/>
    </location>
</feature>
<dbReference type="PANTHER" id="PTHR35767:SF11">
    <property type="match status" value="1"/>
</dbReference>
<evidence type="ECO:0000313" key="2">
    <source>
        <dbReference type="EMBL" id="KRH36257.1"/>
    </source>
</evidence>
<dbReference type="EMBL" id="CM000843">
    <property type="protein sequence ID" value="KRH36256.1"/>
    <property type="molecule type" value="Genomic_DNA"/>
</dbReference>
<proteinExistence type="predicted"/>
<dbReference type="PaxDb" id="3847-GLYMA10G43972.1"/>
<dbReference type="HOGENOM" id="CLU_984865_0_0_1"/>
<accession>K7LM43</accession>
<dbReference type="AlphaFoldDB" id="K7LM43"/>
<name>K7LM43_SOYBN</name>
<reference evidence="2 3" key="1">
    <citation type="journal article" date="2010" name="Nature">
        <title>Genome sequence of the palaeopolyploid soybean.</title>
        <authorList>
            <person name="Schmutz J."/>
            <person name="Cannon S.B."/>
            <person name="Schlueter J."/>
            <person name="Ma J."/>
            <person name="Mitros T."/>
            <person name="Nelson W."/>
            <person name="Hyten D.L."/>
            <person name="Song Q."/>
            <person name="Thelen J.J."/>
            <person name="Cheng J."/>
            <person name="Xu D."/>
            <person name="Hellsten U."/>
            <person name="May G.D."/>
            <person name="Yu Y."/>
            <person name="Sakurai T."/>
            <person name="Umezawa T."/>
            <person name="Bhattacharyya M.K."/>
            <person name="Sandhu D."/>
            <person name="Valliyodan B."/>
            <person name="Lindquist E."/>
            <person name="Peto M."/>
            <person name="Grant D."/>
            <person name="Shu S."/>
            <person name="Goodstein D."/>
            <person name="Barry K."/>
            <person name="Futrell-Griggs M."/>
            <person name="Abernathy B."/>
            <person name="Du J."/>
            <person name="Tian Z."/>
            <person name="Zhu L."/>
            <person name="Gill N."/>
            <person name="Joshi T."/>
            <person name="Libault M."/>
            <person name="Sethuraman A."/>
            <person name="Zhang X.-C."/>
            <person name="Shinozaki K."/>
            <person name="Nguyen H.T."/>
            <person name="Wing R.A."/>
            <person name="Cregan P."/>
            <person name="Specht J."/>
            <person name="Grimwood J."/>
            <person name="Rokhsar D."/>
            <person name="Stacey G."/>
            <person name="Shoemaker R.C."/>
            <person name="Jackson S.A."/>
        </authorList>
    </citation>
    <scope>NUCLEOTIDE SEQUENCE [LARGE SCALE GENOMIC DNA]</scope>
    <source>
        <strain evidence="3">cv. Williams 82</strain>
        <tissue evidence="2">Callus</tissue>
    </source>
</reference>
<organism evidence="2">
    <name type="scientific">Glycine max</name>
    <name type="common">Soybean</name>
    <name type="synonym">Glycine hispida</name>
    <dbReference type="NCBI Taxonomy" id="3847"/>
    <lineage>
        <taxon>Eukaryota</taxon>
        <taxon>Viridiplantae</taxon>
        <taxon>Streptophyta</taxon>
        <taxon>Embryophyta</taxon>
        <taxon>Tracheophyta</taxon>
        <taxon>Spermatophyta</taxon>
        <taxon>Magnoliopsida</taxon>
        <taxon>eudicotyledons</taxon>
        <taxon>Gunneridae</taxon>
        <taxon>Pentapetalae</taxon>
        <taxon>rosids</taxon>
        <taxon>fabids</taxon>
        <taxon>Fabales</taxon>
        <taxon>Fabaceae</taxon>
        <taxon>Papilionoideae</taxon>
        <taxon>50 kb inversion clade</taxon>
        <taxon>NPAAA clade</taxon>
        <taxon>indigoferoid/millettioid clade</taxon>
        <taxon>Phaseoleae</taxon>
        <taxon>Glycine</taxon>
        <taxon>Glycine subgen. Soja</taxon>
    </lineage>
</organism>
<dbReference type="Gramene" id="KRH36256">
    <property type="protein sequence ID" value="KRH36256"/>
    <property type="gene ID" value="GLYMA_10G293200"/>
</dbReference>
<dbReference type="Gramene" id="KRH36257">
    <property type="protein sequence ID" value="KRH36257"/>
    <property type="gene ID" value="GLYMA_10G293200"/>
</dbReference>
<dbReference type="EMBL" id="CM000843">
    <property type="protein sequence ID" value="KRH36257.1"/>
    <property type="molecule type" value="Genomic_DNA"/>
</dbReference>
<keyword evidence="4" id="KW-1185">Reference proteome</keyword>
<protein>
    <submittedName>
        <fullName evidence="2 3">Uncharacterized protein</fullName>
    </submittedName>
</protein>
<dbReference type="eggNOG" id="ENOG502S3MV">
    <property type="taxonomic scope" value="Eukaryota"/>
</dbReference>
<dbReference type="OrthoDB" id="1929441at2759"/>
<sequence length="283" mass="31753">MSQQQNQNQNLPAVSQSLPQQTVSEADVKPFSIRQYVLASRHINILHNWPFPEKHLQLCFKDGLKEVLPPFGGQTSLDEPLKGCSNLMHSLNDNNKEADSCIAEVPHLIDDDHRQSTTNNECVYKVTNHPSSHGEENHSNQHSCSISDNLSQPADTCTLLSSIHVSKSLPSSKEVKDKRKKRKGRCKKRSMVDILAVAQHSTLEEIHRMNKFYYAETVINGCQQTVPHENIPRSEVVGVDSCRKAGSEDHGVANVDMTPKRPLLLKFKLNGCNVNRNCKLSMN</sequence>
<evidence type="ECO:0000313" key="3">
    <source>
        <dbReference type="EnsemblPlants" id="KRH36256"/>
    </source>
</evidence>
<reference evidence="3" key="2">
    <citation type="submission" date="2018-02" db="UniProtKB">
        <authorList>
            <consortium name="EnsemblPlants"/>
        </authorList>
    </citation>
    <scope>IDENTIFICATION</scope>
    <source>
        <strain evidence="3">Williams 82</strain>
    </source>
</reference>
<dbReference type="EnsemblPlants" id="KRH36256">
    <property type="protein sequence ID" value="KRH36256"/>
    <property type="gene ID" value="GLYMA_10G293200"/>
</dbReference>
<dbReference type="GeneID" id="102665856"/>
<evidence type="ECO:0000256" key="1">
    <source>
        <dbReference type="SAM" id="MobiDB-lite"/>
    </source>
</evidence>
<dbReference type="RefSeq" id="XP_040861965.1">
    <property type="nucleotide sequence ID" value="XM_041006031.1"/>
</dbReference>
<evidence type="ECO:0000313" key="4">
    <source>
        <dbReference type="Proteomes" id="UP000008827"/>
    </source>
</evidence>
<dbReference type="RefSeq" id="XP_006589773.1">
    <property type="nucleotide sequence ID" value="XM_006589710.4"/>
</dbReference>
<dbReference type="EnsemblPlants" id="KRH36257">
    <property type="protein sequence ID" value="KRH36257"/>
    <property type="gene ID" value="GLYMA_10G293200"/>
</dbReference>
<dbReference type="Proteomes" id="UP000008827">
    <property type="component" value="Chromosome 10"/>
</dbReference>
<dbReference type="OMA" id="HWRIDMV"/>
<dbReference type="PANTHER" id="PTHR35767">
    <property type="entry name" value="HAPLESS PROTEIN"/>
    <property type="match status" value="1"/>
</dbReference>
<gene>
    <name evidence="3" type="primary">LOC102665856</name>
    <name evidence="2" type="ORF">GLYMA_10G293200</name>
</gene>
<reference evidence="2" key="3">
    <citation type="submission" date="2018-07" db="EMBL/GenBank/DDBJ databases">
        <title>WGS assembly of Glycine max.</title>
        <authorList>
            <person name="Schmutz J."/>
            <person name="Cannon S."/>
            <person name="Schlueter J."/>
            <person name="Ma J."/>
            <person name="Mitros T."/>
            <person name="Nelson W."/>
            <person name="Hyten D."/>
            <person name="Song Q."/>
            <person name="Thelen J."/>
            <person name="Cheng J."/>
            <person name="Xu D."/>
            <person name="Hellsten U."/>
            <person name="May G."/>
            <person name="Yu Y."/>
            <person name="Sakurai T."/>
            <person name="Umezawa T."/>
            <person name="Bhattacharyya M."/>
            <person name="Sandhu D."/>
            <person name="Valliyodan B."/>
            <person name="Lindquist E."/>
            <person name="Peto M."/>
            <person name="Grant D."/>
            <person name="Shu S."/>
            <person name="Goodstein D."/>
            <person name="Barry K."/>
            <person name="Futrell-Griggs M."/>
            <person name="Abernathy B."/>
            <person name="Du J."/>
            <person name="Tian Z."/>
            <person name="Zhu L."/>
            <person name="Gill N."/>
            <person name="Joshi T."/>
            <person name="Libault M."/>
            <person name="Sethuraman A."/>
            <person name="Zhang X."/>
            <person name="Shinozaki K."/>
            <person name="Nguyen H."/>
            <person name="Wing R."/>
            <person name="Cregan P."/>
            <person name="Specht J."/>
            <person name="Grimwood J."/>
            <person name="Rokhsar D."/>
            <person name="Stacey G."/>
            <person name="Shoemaker R."/>
            <person name="Jackson S."/>
        </authorList>
    </citation>
    <scope>NUCLEOTIDE SEQUENCE</scope>
    <source>
        <tissue evidence="2">Callus</tissue>
    </source>
</reference>